<sequence length="323" mass="36218">MHSLKVVGVQVNAGAVLSHIIGLQRASGMLATMKRHAREVNAAVNEAAGQDIGLLASVLADFPPVHVDNQEFPDIYRQTVKYAHFARVFTDREQLAEFAGPNDAKAILAFTEPLKERHTTEREAAKQAIDDWGKVRQRIIDESDTAFNTYRNGLEALKPAKALWYDIAEANGGLECYFVHPVTRKRAFTEEKFSRCLLASIEHGWWIAKRFTRGGYGDAMIGGPLSPNSELLNAGIFPSGYAWASDFNETCVIFTPDGRIANLPGLDKFDRFLSCGDLSNKGKKIISLRTYENECLYFRNNFDVVERYSLGKNNREACREFNE</sequence>
<accession>A0A432V0F7</accession>
<evidence type="ECO:0000313" key="1">
    <source>
        <dbReference type="EMBL" id="RUM95659.1"/>
    </source>
</evidence>
<dbReference type="RefSeq" id="WP_128628515.1">
    <property type="nucleotide sequence ID" value="NZ_RKST01000034.1"/>
</dbReference>
<comment type="caution">
    <text evidence="1">The sequence shown here is derived from an EMBL/GenBank/DDBJ whole genome shotgun (WGS) entry which is preliminary data.</text>
</comment>
<dbReference type="AlphaFoldDB" id="A0A432V0F7"/>
<dbReference type="EMBL" id="RKST01000034">
    <property type="protein sequence ID" value="RUM95659.1"/>
    <property type="molecule type" value="Genomic_DNA"/>
</dbReference>
<keyword evidence="2" id="KW-1185">Reference proteome</keyword>
<evidence type="ECO:0000313" key="2">
    <source>
        <dbReference type="Proteomes" id="UP000281647"/>
    </source>
</evidence>
<protein>
    <submittedName>
        <fullName evidence="1">Uncharacterized protein</fullName>
    </submittedName>
</protein>
<proteinExistence type="predicted"/>
<reference evidence="1 2" key="1">
    <citation type="submission" date="2018-11" db="EMBL/GenBank/DDBJ databases">
        <title>Pseudaminobacter arsenicus sp. nov., an arsenic-resistant bacterium isolated from arsenic-rich aquifers.</title>
        <authorList>
            <person name="Mu Y."/>
        </authorList>
    </citation>
    <scope>NUCLEOTIDE SEQUENCE [LARGE SCALE GENOMIC DNA]</scope>
    <source>
        <strain evidence="1 2">CB3</strain>
    </source>
</reference>
<dbReference type="Proteomes" id="UP000281647">
    <property type="component" value="Unassembled WGS sequence"/>
</dbReference>
<name>A0A432V0F7_9HYPH</name>
<organism evidence="1 2">
    <name type="scientific">Borborobacter arsenicus</name>
    <dbReference type="NCBI Taxonomy" id="1851146"/>
    <lineage>
        <taxon>Bacteria</taxon>
        <taxon>Pseudomonadati</taxon>
        <taxon>Pseudomonadota</taxon>
        <taxon>Alphaproteobacteria</taxon>
        <taxon>Hyphomicrobiales</taxon>
        <taxon>Phyllobacteriaceae</taxon>
        <taxon>Borborobacter</taxon>
    </lineage>
</organism>
<gene>
    <name evidence="1" type="ORF">EET67_22180</name>
</gene>